<dbReference type="Pfam" id="PF00872">
    <property type="entry name" value="Transposase_mut"/>
    <property type="match status" value="1"/>
</dbReference>
<keyword evidence="3 6" id="KW-0815">Transposition</keyword>
<evidence type="ECO:0000256" key="5">
    <source>
        <dbReference type="ARBA" id="ARBA00023172"/>
    </source>
</evidence>
<comment type="similarity">
    <text evidence="2 6">Belongs to the transposase mutator family.</text>
</comment>
<reference evidence="7 8" key="1">
    <citation type="submission" date="2015-09" db="EMBL/GenBank/DDBJ databases">
        <title>Aphanizomenon flos-aquae WA102.</title>
        <authorList>
            <person name="Driscoll C."/>
        </authorList>
    </citation>
    <scope>NUCLEOTIDE SEQUENCE [LARGE SCALE GENOMIC DNA]</scope>
    <source>
        <strain evidence="7">WA102</strain>
    </source>
</reference>
<dbReference type="PANTHER" id="PTHR33217:SF8">
    <property type="entry name" value="MUTATOR FAMILY TRANSPOSASE"/>
    <property type="match status" value="1"/>
</dbReference>
<protein>
    <recommendedName>
        <fullName evidence="6">Mutator family transposase</fullName>
    </recommendedName>
</protein>
<dbReference type="AlphaFoldDB" id="A0A1B7WIW9"/>
<sequence>MNFTQDQVREILGQIAQGENGYQKILQLSIEAIMRSERSEFNRIKGDSSNGYRFSSVLGHGGKLELVVPRSRHHNFYPLILALIKDQEEESRNLAYELYSSGLTGDQIGSFFERAFGHHYSKASISTMMQTAREDVFQWLERPLENRYPILYLDATYWHTRREDSVSNEAYYTVLAVKEDRTREVIALLNHPTEGSNNWREAFENLKKRGLQEVNLVVCDGLTGIENAITASFEMATIQLCTVHLSRNIQAKVKPSDRKQVALELREVLNPETPDDNASKGFVRFETFINRWIKKYPSMKSYLAPRSRLYFNYLNYHPQIRRMIYTTNWIERLNRNYKRTLRMRSSMPSPESVLFLLGSVAMKRKEYQFQVFQFSFEPKLFNNFELEKK</sequence>
<evidence type="ECO:0000256" key="2">
    <source>
        <dbReference type="ARBA" id="ARBA00010961"/>
    </source>
</evidence>
<evidence type="ECO:0000256" key="1">
    <source>
        <dbReference type="ARBA" id="ARBA00002190"/>
    </source>
</evidence>
<evidence type="ECO:0000313" key="7">
    <source>
        <dbReference type="EMBL" id="OBQ37094.1"/>
    </source>
</evidence>
<evidence type="ECO:0000256" key="4">
    <source>
        <dbReference type="ARBA" id="ARBA00023125"/>
    </source>
</evidence>
<dbReference type="GO" id="GO:0006313">
    <property type="term" value="P:DNA transposition"/>
    <property type="evidence" value="ECO:0007669"/>
    <property type="project" value="UniProtKB-UniRule"/>
</dbReference>
<evidence type="ECO:0000256" key="6">
    <source>
        <dbReference type="RuleBase" id="RU365089"/>
    </source>
</evidence>
<dbReference type="GO" id="GO:0003677">
    <property type="term" value="F:DNA binding"/>
    <property type="evidence" value="ECO:0007669"/>
    <property type="project" value="UniProtKB-UniRule"/>
</dbReference>
<evidence type="ECO:0000313" key="8">
    <source>
        <dbReference type="Proteomes" id="UP000092093"/>
    </source>
</evidence>
<comment type="caution">
    <text evidence="7">The sequence shown here is derived from an EMBL/GenBank/DDBJ whole genome shotgun (WGS) entry which is preliminary data.</text>
</comment>
<dbReference type="EMBL" id="LJOW01000276">
    <property type="protein sequence ID" value="OBQ37094.1"/>
    <property type="molecule type" value="Genomic_DNA"/>
</dbReference>
<evidence type="ECO:0000256" key="3">
    <source>
        <dbReference type="ARBA" id="ARBA00022578"/>
    </source>
</evidence>
<dbReference type="NCBIfam" id="NF033543">
    <property type="entry name" value="transpos_IS256"/>
    <property type="match status" value="1"/>
</dbReference>
<dbReference type="InterPro" id="IPR001207">
    <property type="entry name" value="Transposase_mutator"/>
</dbReference>
<gene>
    <name evidence="7" type="ORF">AN484_25255</name>
</gene>
<keyword evidence="5 6" id="KW-0233">DNA recombination</keyword>
<proteinExistence type="inferred from homology"/>
<dbReference type="Proteomes" id="UP000092093">
    <property type="component" value="Unassembled WGS sequence"/>
</dbReference>
<dbReference type="GO" id="GO:0004803">
    <property type="term" value="F:transposase activity"/>
    <property type="evidence" value="ECO:0007669"/>
    <property type="project" value="UniProtKB-UniRule"/>
</dbReference>
<organism evidence="7 8">
    <name type="scientific">Aphanizomenon flos-aquae WA102</name>
    <dbReference type="NCBI Taxonomy" id="1710896"/>
    <lineage>
        <taxon>Bacteria</taxon>
        <taxon>Bacillati</taxon>
        <taxon>Cyanobacteriota</taxon>
        <taxon>Cyanophyceae</taxon>
        <taxon>Nostocales</taxon>
        <taxon>Aphanizomenonaceae</taxon>
        <taxon>Aphanizomenon</taxon>
    </lineage>
</organism>
<name>A0A1B7WIW9_APHFL</name>
<comment type="function">
    <text evidence="1 6">Required for the transposition of the insertion element.</text>
</comment>
<keyword evidence="4 6" id="KW-0238">DNA-binding</keyword>
<accession>A0A1B7WIW9</accession>
<keyword evidence="6" id="KW-0814">Transposable element</keyword>
<dbReference type="PANTHER" id="PTHR33217">
    <property type="entry name" value="TRANSPOSASE FOR INSERTION SEQUENCE ELEMENT IS1081"/>
    <property type="match status" value="1"/>
</dbReference>